<dbReference type="GO" id="GO:0016937">
    <property type="term" value="F:short-chain fatty acyl-CoA dehydrogenase activity"/>
    <property type="evidence" value="ECO:0007669"/>
    <property type="project" value="UniProtKB-EC"/>
</dbReference>
<evidence type="ECO:0000256" key="5">
    <source>
        <dbReference type="ARBA" id="ARBA00023002"/>
    </source>
</evidence>
<dbReference type="InterPro" id="IPR036250">
    <property type="entry name" value="AcylCo_DH-like_C"/>
</dbReference>
<keyword evidence="3 6" id="KW-0285">Flavoprotein</keyword>
<dbReference type="PROSITE" id="PS00073">
    <property type="entry name" value="ACYL_COA_DH_2"/>
    <property type="match status" value="1"/>
</dbReference>
<dbReference type="InterPro" id="IPR009100">
    <property type="entry name" value="AcylCoA_DH/oxidase_NM_dom_sf"/>
</dbReference>
<dbReference type="Proteomes" id="UP000008722">
    <property type="component" value="Chromosome"/>
</dbReference>
<dbReference type="InterPro" id="IPR006089">
    <property type="entry name" value="Acyl-CoA_DH_CS"/>
</dbReference>
<dbReference type="FunFam" id="1.10.540.10:FF:000001">
    <property type="entry name" value="Very long-chain-specific acyl-CoA dehydrogenase, mitochondrial"/>
    <property type="match status" value="1"/>
</dbReference>
<dbReference type="PIRSF" id="PIRSF016578">
    <property type="entry name" value="HsaA"/>
    <property type="match status" value="1"/>
</dbReference>
<dbReference type="Gene3D" id="1.20.140.10">
    <property type="entry name" value="Butyryl-CoA Dehydrogenase, subunit A, domain 3"/>
    <property type="match status" value="1"/>
</dbReference>
<dbReference type="InterPro" id="IPR046373">
    <property type="entry name" value="Acyl-CoA_Oxase/DH_mid-dom_sf"/>
</dbReference>
<evidence type="ECO:0000256" key="2">
    <source>
        <dbReference type="ARBA" id="ARBA00009347"/>
    </source>
</evidence>
<dbReference type="HOGENOM" id="CLU_018204_0_2_0"/>
<keyword evidence="4 6" id="KW-0274">FAD</keyword>
<dbReference type="InterPro" id="IPR013786">
    <property type="entry name" value="AcylCoA_DH/ox_N"/>
</dbReference>
<evidence type="ECO:0000256" key="6">
    <source>
        <dbReference type="RuleBase" id="RU362125"/>
    </source>
</evidence>
<dbReference type="EC" id="1.3.8.1" evidence="10"/>
<protein>
    <submittedName>
        <fullName evidence="10">Acyl-CoA dehydrogenase domain-containing protein</fullName>
        <ecNumber evidence="10">1.3.8.1</ecNumber>
    </submittedName>
</protein>
<dbReference type="AlphaFoldDB" id="E4UA78"/>
<keyword evidence="11" id="KW-1185">Reference proteome</keyword>
<reference evidence="11" key="1">
    <citation type="submission" date="2010-11" db="EMBL/GenBank/DDBJ databases">
        <title>The complete sequence of chromosome of Oceanithermus profundus DSM 14977.</title>
        <authorList>
            <consortium name="US DOE Joint Genome Institute (JGI-PGF)"/>
            <person name="Lucas S."/>
            <person name="Copeland A."/>
            <person name="Lapidus A."/>
            <person name="Bruce D."/>
            <person name="Goodwin L."/>
            <person name="Pitluck S."/>
            <person name="Kyrpides N."/>
            <person name="Mavromatis K."/>
            <person name="Pagani I."/>
            <person name="Ivanova N."/>
            <person name="Zhang X."/>
            <person name="Brettin T."/>
            <person name="Detter J.C."/>
            <person name="Tapia R."/>
            <person name="Han C."/>
            <person name="Land M."/>
            <person name="Hauser L."/>
            <person name="Markowitz V."/>
            <person name="Cheng J.-F."/>
            <person name="Hugenholtz P."/>
            <person name="Woyke T."/>
            <person name="Wu D."/>
            <person name="Tindall B."/>
            <person name="Faehnrich R."/>
            <person name="Brambilla E."/>
            <person name="Klenk H.-P."/>
            <person name="Eisen J.A."/>
        </authorList>
    </citation>
    <scope>NUCLEOTIDE SEQUENCE [LARGE SCALE GENOMIC DNA]</scope>
    <source>
        <strain evidence="11">DSM 14977 / NBRC 100410 / VKM B-2274 / 506</strain>
    </source>
</reference>
<feature type="domain" description="Acyl-CoA oxidase/dehydrogenase middle" evidence="8">
    <location>
        <begin position="126"/>
        <end position="222"/>
    </location>
</feature>
<evidence type="ECO:0000313" key="11">
    <source>
        <dbReference type="Proteomes" id="UP000008722"/>
    </source>
</evidence>
<dbReference type="Gene3D" id="2.40.110.10">
    <property type="entry name" value="Butyryl-CoA Dehydrogenase, subunit A, domain 2"/>
    <property type="match status" value="1"/>
</dbReference>
<dbReference type="STRING" id="670487.Ocepr_2071"/>
<dbReference type="eggNOG" id="COG1960">
    <property type="taxonomic scope" value="Bacteria"/>
</dbReference>
<dbReference type="InterPro" id="IPR006091">
    <property type="entry name" value="Acyl-CoA_Oxase/DH_mid-dom"/>
</dbReference>
<dbReference type="SUPFAM" id="SSF47203">
    <property type="entry name" value="Acyl-CoA dehydrogenase C-terminal domain-like"/>
    <property type="match status" value="1"/>
</dbReference>
<dbReference type="InterPro" id="IPR009075">
    <property type="entry name" value="AcylCo_DH/oxidase_C"/>
</dbReference>
<dbReference type="PROSITE" id="PS00072">
    <property type="entry name" value="ACYL_COA_DH_1"/>
    <property type="match status" value="1"/>
</dbReference>
<dbReference type="GO" id="GO:0050660">
    <property type="term" value="F:flavin adenine dinucleotide binding"/>
    <property type="evidence" value="ECO:0007669"/>
    <property type="project" value="InterPro"/>
</dbReference>
<evidence type="ECO:0000259" key="8">
    <source>
        <dbReference type="Pfam" id="PF02770"/>
    </source>
</evidence>
<evidence type="ECO:0000256" key="1">
    <source>
        <dbReference type="ARBA" id="ARBA00001974"/>
    </source>
</evidence>
<dbReference type="Pfam" id="PF00441">
    <property type="entry name" value="Acyl-CoA_dh_1"/>
    <property type="match status" value="1"/>
</dbReference>
<comment type="cofactor">
    <cofactor evidence="1 6">
        <name>FAD</name>
        <dbReference type="ChEBI" id="CHEBI:57692"/>
    </cofactor>
</comment>
<dbReference type="Pfam" id="PF02771">
    <property type="entry name" value="Acyl-CoA_dh_N"/>
    <property type="match status" value="1"/>
</dbReference>
<evidence type="ECO:0000313" key="10">
    <source>
        <dbReference type="EMBL" id="ADR37521.1"/>
    </source>
</evidence>
<dbReference type="PANTHER" id="PTHR43884">
    <property type="entry name" value="ACYL-COA DEHYDROGENASE"/>
    <property type="match status" value="1"/>
</dbReference>
<dbReference type="EMBL" id="CP002361">
    <property type="protein sequence ID" value="ADR37521.1"/>
    <property type="molecule type" value="Genomic_DNA"/>
</dbReference>
<dbReference type="SUPFAM" id="SSF56645">
    <property type="entry name" value="Acyl-CoA dehydrogenase NM domain-like"/>
    <property type="match status" value="1"/>
</dbReference>
<proteinExistence type="inferred from homology"/>
<evidence type="ECO:0000256" key="4">
    <source>
        <dbReference type="ARBA" id="ARBA00022827"/>
    </source>
</evidence>
<feature type="domain" description="Acyl-CoA dehydrogenase/oxidase N-terminal" evidence="9">
    <location>
        <begin position="9"/>
        <end position="121"/>
    </location>
</feature>
<evidence type="ECO:0000256" key="3">
    <source>
        <dbReference type="ARBA" id="ARBA00022630"/>
    </source>
</evidence>
<dbReference type="Gene3D" id="1.10.540.10">
    <property type="entry name" value="Acyl-CoA dehydrogenase/oxidase, N-terminal domain"/>
    <property type="match status" value="1"/>
</dbReference>
<dbReference type="InterPro" id="IPR037069">
    <property type="entry name" value="AcylCoA_DH/ox_N_sf"/>
</dbReference>
<evidence type="ECO:0000259" key="9">
    <source>
        <dbReference type="Pfam" id="PF02771"/>
    </source>
</evidence>
<reference evidence="10 11" key="2">
    <citation type="journal article" date="2011" name="Stand. Genomic Sci.">
        <title>Complete genome sequence of Oceanithermus profundus type strain (506).</title>
        <authorList>
            <person name="Pati A."/>
            <person name="Zhang X."/>
            <person name="Lapidus A."/>
            <person name="Nolan M."/>
            <person name="Lucas S."/>
            <person name="Del Rio T.G."/>
            <person name="Tice H."/>
            <person name="Cheng J.F."/>
            <person name="Tapia R."/>
            <person name="Han C."/>
            <person name="Goodwin L."/>
            <person name="Pitluck S."/>
            <person name="Liolios K."/>
            <person name="Pagani I."/>
            <person name="Ivanova N."/>
            <person name="Mavromatis K."/>
            <person name="Chen A."/>
            <person name="Palaniappan K."/>
            <person name="Hauser L."/>
            <person name="Jeffries C.D."/>
            <person name="Brambilla E.M."/>
            <person name="Rohl A."/>
            <person name="Mwirichia R."/>
            <person name="Rohde M."/>
            <person name="Tindall B.J."/>
            <person name="Sikorski J."/>
            <person name="Wirth R."/>
            <person name="Goker M."/>
            <person name="Woyke T."/>
            <person name="Detter J.C."/>
            <person name="Bristow J."/>
            <person name="Eisen J.A."/>
            <person name="Markowitz V."/>
            <person name="Hugenholtz P."/>
            <person name="Kyrpides N.C."/>
            <person name="Klenk H.P."/>
            <person name="Land M."/>
        </authorList>
    </citation>
    <scope>NUCLEOTIDE SEQUENCE [LARGE SCALE GENOMIC DNA]</scope>
    <source>
        <strain evidence="11">DSM 14977 / NBRC 100410 / VKM B-2274 / 506</strain>
    </source>
</reference>
<evidence type="ECO:0000259" key="7">
    <source>
        <dbReference type="Pfam" id="PF00441"/>
    </source>
</evidence>
<dbReference type="OrthoDB" id="29340at2"/>
<gene>
    <name evidence="10" type="ordered locus">Ocepr_2071</name>
</gene>
<comment type="similarity">
    <text evidence="2 6">Belongs to the acyl-CoA dehydrogenase family.</text>
</comment>
<sequence length="389" mass="41741">MSELWFEPTPDERALLGALGSFLTDRVVPTAAERDASGAFPHDLVRELGELGVFGLQVPEAYGGLGLPTRTAARILEEIAWADGSLGLTVASHNSLATGHLLLDASEEQKERYLPKMASGEWLGAWGLTEPGAGSDAAALSTRAEEADGGWVLNGTKQFITQGSVAGVYVINARTDPAPEGKPHRGISTFVFPAGTPGLTIGRKEDKLGLRSSDTAQLIFEDLRLPADALVGERGRGFYTVLRVLDGGRVGIAALSVGLGRAALEFAARYAGERRQFGRPIGRFEGVGFQLAQMSTDLEAARMLYLKAAELKDAGRDYTLAAAQAKLFASEVATRAADAAIQILGGYGYIKDYPVERYWRDVRLMRIGEGTSEILKLVIAKRVLERYSA</sequence>
<dbReference type="FunFam" id="1.20.140.10:FF:000004">
    <property type="entry name" value="Acyl-CoA dehydrogenase FadE25"/>
    <property type="match status" value="1"/>
</dbReference>
<dbReference type="Pfam" id="PF02770">
    <property type="entry name" value="Acyl-CoA_dh_M"/>
    <property type="match status" value="1"/>
</dbReference>
<keyword evidence="5 6" id="KW-0560">Oxidoreductase</keyword>
<dbReference type="PANTHER" id="PTHR43884:SF12">
    <property type="entry name" value="ISOVALERYL-COA DEHYDROGENASE, MITOCHONDRIAL-RELATED"/>
    <property type="match status" value="1"/>
</dbReference>
<dbReference type="FunFam" id="2.40.110.10:FF:000001">
    <property type="entry name" value="Acyl-CoA dehydrogenase, mitochondrial"/>
    <property type="match status" value="1"/>
</dbReference>
<accession>E4UA78</accession>
<name>E4UA78_OCEP5</name>
<dbReference type="RefSeq" id="WP_013458691.1">
    <property type="nucleotide sequence ID" value="NC_014761.1"/>
</dbReference>
<feature type="domain" description="Acyl-CoA dehydrogenase/oxidase C-terminal" evidence="7">
    <location>
        <begin position="235"/>
        <end position="384"/>
    </location>
</feature>
<organism evidence="10 11">
    <name type="scientific">Oceanithermus profundus (strain DSM 14977 / NBRC 100410 / VKM B-2274 / 506)</name>
    <dbReference type="NCBI Taxonomy" id="670487"/>
    <lineage>
        <taxon>Bacteria</taxon>
        <taxon>Thermotogati</taxon>
        <taxon>Deinococcota</taxon>
        <taxon>Deinococci</taxon>
        <taxon>Thermales</taxon>
        <taxon>Thermaceae</taxon>
        <taxon>Oceanithermus</taxon>
    </lineage>
</organism>
<dbReference type="KEGG" id="opr:Ocepr_2071"/>